<dbReference type="AlphaFoldDB" id="A0A813V2K9"/>
<dbReference type="Proteomes" id="UP000663879">
    <property type="component" value="Unassembled WGS sequence"/>
</dbReference>
<keyword evidence="4 10" id="KW-0812">Transmembrane</keyword>
<feature type="transmembrane region" description="Helical" evidence="10">
    <location>
        <begin position="81"/>
        <end position="101"/>
    </location>
</feature>
<feature type="transmembrane region" description="Helical" evidence="10">
    <location>
        <begin position="28"/>
        <end position="51"/>
    </location>
</feature>
<dbReference type="OrthoDB" id="2378895at2759"/>
<dbReference type="Pfam" id="PF07096">
    <property type="entry name" value="DUF1358"/>
    <property type="match status" value="1"/>
</dbReference>
<gene>
    <name evidence="11" type="ORF">OXX778_LOCUS7989</name>
</gene>
<evidence type="ECO:0000256" key="8">
    <source>
        <dbReference type="ARBA" id="ARBA00023136"/>
    </source>
</evidence>
<comment type="similarity">
    <text evidence="2">Belongs to the TMEM242 family.</text>
</comment>
<evidence type="ECO:0000313" key="11">
    <source>
        <dbReference type="EMBL" id="CAF0831482.1"/>
    </source>
</evidence>
<evidence type="ECO:0000256" key="3">
    <source>
        <dbReference type="ARBA" id="ARBA00013934"/>
    </source>
</evidence>
<evidence type="ECO:0000313" key="12">
    <source>
        <dbReference type="Proteomes" id="UP000663879"/>
    </source>
</evidence>
<proteinExistence type="inferred from homology"/>
<dbReference type="PANTHER" id="PTHR13141:SF4">
    <property type="entry name" value="TRANSMEMBRANE PROTEIN 242"/>
    <property type="match status" value="1"/>
</dbReference>
<comment type="subcellular location">
    <subcellularLocation>
        <location evidence="1">Mitochondrion inner membrane</location>
        <topology evidence="1">Multi-pass membrane protein</topology>
    </subcellularLocation>
</comment>
<dbReference type="EMBL" id="CAJNOC010001064">
    <property type="protein sequence ID" value="CAF0831482.1"/>
    <property type="molecule type" value="Genomic_DNA"/>
</dbReference>
<evidence type="ECO:0000256" key="1">
    <source>
        <dbReference type="ARBA" id="ARBA00004448"/>
    </source>
</evidence>
<evidence type="ECO:0000256" key="7">
    <source>
        <dbReference type="ARBA" id="ARBA00023128"/>
    </source>
</evidence>
<dbReference type="PANTHER" id="PTHR13141">
    <property type="entry name" value="TRANSMEMBRANE PROTEIN 242"/>
    <property type="match status" value="1"/>
</dbReference>
<name>A0A813V2K9_9BILA</name>
<sequence length="157" mass="18021">MSDLPDKQKSIESNQIDIKKDKADKIKAGIFFAIVSSLGILSGFGLSVGTVKKRETKNLSNKKLREFYYLQESGAELARRALFRATLYSVGGFSLFCFSIWKLSGAKNFEEFRYKIGSLLPNIKRNKEQEGRTEFKSLTELFQYLIDEDNRVKNQKK</sequence>
<dbReference type="GO" id="GO:0005743">
    <property type="term" value="C:mitochondrial inner membrane"/>
    <property type="evidence" value="ECO:0007669"/>
    <property type="project" value="UniProtKB-SubCell"/>
</dbReference>
<evidence type="ECO:0000256" key="4">
    <source>
        <dbReference type="ARBA" id="ARBA00022692"/>
    </source>
</evidence>
<evidence type="ECO:0000256" key="9">
    <source>
        <dbReference type="ARBA" id="ARBA00045905"/>
    </source>
</evidence>
<keyword evidence="7" id="KW-0496">Mitochondrion</keyword>
<evidence type="ECO:0000256" key="10">
    <source>
        <dbReference type="SAM" id="Phobius"/>
    </source>
</evidence>
<organism evidence="11 12">
    <name type="scientific">Brachionus calyciflorus</name>
    <dbReference type="NCBI Taxonomy" id="104777"/>
    <lineage>
        <taxon>Eukaryota</taxon>
        <taxon>Metazoa</taxon>
        <taxon>Spiralia</taxon>
        <taxon>Gnathifera</taxon>
        <taxon>Rotifera</taxon>
        <taxon>Eurotatoria</taxon>
        <taxon>Monogononta</taxon>
        <taxon>Pseudotrocha</taxon>
        <taxon>Ploima</taxon>
        <taxon>Brachionidae</taxon>
        <taxon>Brachionus</taxon>
    </lineage>
</organism>
<dbReference type="InterPro" id="IPR009792">
    <property type="entry name" value="TMEM242"/>
</dbReference>
<keyword evidence="12" id="KW-1185">Reference proteome</keyword>
<accession>A0A813V2K9</accession>
<evidence type="ECO:0000256" key="5">
    <source>
        <dbReference type="ARBA" id="ARBA00022792"/>
    </source>
</evidence>
<evidence type="ECO:0000256" key="2">
    <source>
        <dbReference type="ARBA" id="ARBA00007570"/>
    </source>
</evidence>
<protein>
    <recommendedName>
        <fullName evidence="3">Transmembrane protein 242</fullName>
    </recommendedName>
</protein>
<keyword evidence="6 10" id="KW-1133">Transmembrane helix</keyword>
<comment type="function">
    <text evidence="9">Scaffold protein that participates in the c-ring assembly of mitochondrial ATP synthase (F(1)F(0) ATP synthase or complex V) by facilitating the membrane insertion and oligomer formation of the subunit c/ATP5MC3. Participates in the incorporation of the c-ring into vestigial complexes. Additionally influences the incorporation of subunits MT-ATP6, MT-ATP8, ATP5MJ, and ATP5MK in the ATP synthase.</text>
</comment>
<evidence type="ECO:0000256" key="6">
    <source>
        <dbReference type="ARBA" id="ARBA00022989"/>
    </source>
</evidence>
<keyword evidence="8 10" id="KW-0472">Membrane</keyword>
<keyword evidence="5" id="KW-0999">Mitochondrion inner membrane</keyword>
<reference evidence="11" key="1">
    <citation type="submission" date="2021-02" db="EMBL/GenBank/DDBJ databases">
        <authorList>
            <person name="Nowell W R."/>
        </authorList>
    </citation>
    <scope>NUCLEOTIDE SEQUENCE</scope>
    <source>
        <strain evidence="11">Ploen Becks lab</strain>
    </source>
</reference>
<comment type="caution">
    <text evidence="11">The sequence shown here is derived from an EMBL/GenBank/DDBJ whole genome shotgun (WGS) entry which is preliminary data.</text>
</comment>